<dbReference type="EMBL" id="NEVP01000001">
    <property type="protein sequence ID" value="OZI55110.1"/>
    <property type="molecule type" value="Genomic_DNA"/>
</dbReference>
<gene>
    <name evidence="8" type="ORF">CAL25_01460</name>
</gene>
<dbReference type="InterPro" id="IPR047641">
    <property type="entry name" value="ABC_transpr_MalK/UgpC-like"/>
</dbReference>
<dbReference type="SUPFAM" id="SSF50331">
    <property type="entry name" value="MOP-like"/>
    <property type="match status" value="1"/>
</dbReference>
<dbReference type="InterPro" id="IPR027417">
    <property type="entry name" value="P-loop_NTPase"/>
</dbReference>
<evidence type="ECO:0000313" key="9">
    <source>
        <dbReference type="Proteomes" id="UP000216913"/>
    </source>
</evidence>
<dbReference type="GO" id="GO:0140359">
    <property type="term" value="F:ABC-type transporter activity"/>
    <property type="evidence" value="ECO:0007669"/>
    <property type="project" value="UniProtKB-ARBA"/>
</dbReference>
<dbReference type="Gene3D" id="2.40.50.100">
    <property type="match status" value="1"/>
</dbReference>
<proteinExistence type="predicted"/>
<dbReference type="GO" id="GO:0016887">
    <property type="term" value="F:ATP hydrolysis activity"/>
    <property type="evidence" value="ECO:0007669"/>
    <property type="project" value="InterPro"/>
</dbReference>
<evidence type="ECO:0000256" key="1">
    <source>
        <dbReference type="ARBA" id="ARBA00022448"/>
    </source>
</evidence>
<dbReference type="RefSeq" id="WP_094798166.1">
    <property type="nucleotide sequence ID" value="NZ_NEVN01000013.1"/>
</dbReference>
<dbReference type="Gene3D" id="3.40.50.300">
    <property type="entry name" value="P-loop containing nucleotide triphosphate hydrolases"/>
    <property type="match status" value="1"/>
</dbReference>
<evidence type="ECO:0000256" key="6">
    <source>
        <dbReference type="ARBA" id="ARBA00023136"/>
    </source>
</evidence>
<dbReference type="InterPro" id="IPR012340">
    <property type="entry name" value="NA-bd_OB-fold"/>
</dbReference>
<keyword evidence="4 8" id="KW-0067">ATP-binding</keyword>
<dbReference type="GO" id="GO:0005524">
    <property type="term" value="F:ATP binding"/>
    <property type="evidence" value="ECO:0007669"/>
    <property type="project" value="UniProtKB-KW"/>
</dbReference>
<dbReference type="GO" id="GO:0055052">
    <property type="term" value="C:ATP-binding cassette (ABC) transporter complex, substrate-binding subunit-containing"/>
    <property type="evidence" value="ECO:0007669"/>
    <property type="project" value="TreeGrafter"/>
</dbReference>
<keyword evidence="9" id="KW-1185">Reference proteome</keyword>
<comment type="caution">
    <text evidence="8">The sequence shown here is derived from an EMBL/GenBank/DDBJ whole genome shotgun (WGS) entry which is preliminary data.</text>
</comment>
<evidence type="ECO:0000259" key="7">
    <source>
        <dbReference type="PROSITE" id="PS50893"/>
    </source>
</evidence>
<dbReference type="InterPro" id="IPR003439">
    <property type="entry name" value="ABC_transporter-like_ATP-bd"/>
</dbReference>
<reference evidence="8 9" key="1">
    <citation type="submission" date="2017-05" db="EMBL/GenBank/DDBJ databases">
        <title>Complete and WGS of Bordetella genogroups.</title>
        <authorList>
            <person name="Spilker T."/>
            <person name="LiPuma J."/>
        </authorList>
    </citation>
    <scope>NUCLEOTIDE SEQUENCE [LARGE SCALE GENOMIC DNA]</scope>
    <source>
        <strain evidence="8 9">AU10456</strain>
    </source>
</reference>
<dbReference type="InterPro" id="IPR017871">
    <property type="entry name" value="ABC_transporter-like_CS"/>
</dbReference>
<dbReference type="Pfam" id="PF08402">
    <property type="entry name" value="TOBE_2"/>
    <property type="match status" value="1"/>
</dbReference>
<dbReference type="AlphaFoldDB" id="A0A261U1L2"/>
<keyword evidence="6" id="KW-0472">Membrane</keyword>
<accession>A0A261U1L2</accession>
<keyword evidence="2" id="KW-1003">Cell membrane</keyword>
<dbReference type="Gene3D" id="2.40.50.140">
    <property type="entry name" value="Nucleic acid-binding proteins"/>
    <property type="match status" value="1"/>
</dbReference>
<dbReference type="SUPFAM" id="SSF52540">
    <property type="entry name" value="P-loop containing nucleoside triphosphate hydrolases"/>
    <property type="match status" value="1"/>
</dbReference>
<dbReference type="PANTHER" id="PTHR43875">
    <property type="entry name" value="MALTODEXTRIN IMPORT ATP-BINDING PROTEIN MSMX"/>
    <property type="match status" value="1"/>
</dbReference>
<dbReference type="PROSITE" id="PS50893">
    <property type="entry name" value="ABC_TRANSPORTER_2"/>
    <property type="match status" value="1"/>
</dbReference>
<dbReference type="InterPro" id="IPR008995">
    <property type="entry name" value="Mo/tungstate-bd_C_term_dom"/>
</dbReference>
<feature type="domain" description="ABC transporter" evidence="7">
    <location>
        <begin position="4"/>
        <end position="234"/>
    </location>
</feature>
<dbReference type="Pfam" id="PF00005">
    <property type="entry name" value="ABC_tran"/>
    <property type="match status" value="1"/>
</dbReference>
<dbReference type="InterPro" id="IPR013611">
    <property type="entry name" value="Transp-assoc_OB_typ2"/>
</dbReference>
<protein>
    <submittedName>
        <fullName evidence="8">ABC transporter ATP-binding protein</fullName>
    </submittedName>
</protein>
<keyword evidence="1" id="KW-0813">Transport</keyword>
<evidence type="ECO:0000256" key="5">
    <source>
        <dbReference type="ARBA" id="ARBA00022967"/>
    </source>
</evidence>
<evidence type="ECO:0000256" key="3">
    <source>
        <dbReference type="ARBA" id="ARBA00022741"/>
    </source>
</evidence>
<dbReference type="FunFam" id="3.40.50.300:FF:000042">
    <property type="entry name" value="Maltose/maltodextrin ABC transporter, ATP-binding protein"/>
    <property type="match status" value="1"/>
</dbReference>
<evidence type="ECO:0000313" key="8">
    <source>
        <dbReference type="EMBL" id="OZI55110.1"/>
    </source>
</evidence>
<evidence type="ECO:0000256" key="2">
    <source>
        <dbReference type="ARBA" id="ARBA00022475"/>
    </source>
</evidence>
<dbReference type="Proteomes" id="UP000216913">
    <property type="component" value="Unassembled WGS sequence"/>
</dbReference>
<evidence type="ECO:0000256" key="4">
    <source>
        <dbReference type="ARBA" id="ARBA00022840"/>
    </source>
</evidence>
<dbReference type="InterPro" id="IPR003593">
    <property type="entry name" value="AAA+_ATPase"/>
</dbReference>
<dbReference type="PANTHER" id="PTHR43875:SF15">
    <property type="entry name" value="TREHALOSE IMPORT ATP-BINDING PROTEIN SUGC"/>
    <property type="match status" value="1"/>
</dbReference>
<name>A0A261U1L2_9BORD</name>
<keyword evidence="3" id="KW-0547">Nucleotide-binding</keyword>
<organism evidence="8 9">
    <name type="scientific">Bordetella genomosp. 5</name>
    <dbReference type="NCBI Taxonomy" id="1395608"/>
    <lineage>
        <taxon>Bacteria</taxon>
        <taxon>Pseudomonadati</taxon>
        <taxon>Pseudomonadota</taxon>
        <taxon>Betaproteobacteria</taxon>
        <taxon>Burkholderiales</taxon>
        <taxon>Alcaligenaceae</taxon>
        <taxon>Bordetella</taxon>
    </lineage>
</organism>
<keyword evidence="5" id="KW-1278">Translocase</keyword>
<dbReference type="PROSITE" id="PS00211">
    <property type="entry name" value="ABC_TRANSPORTER_1"/>
    <property type="match status" value="1"/>
</dbReference>
<sequence>MSHVVLENLSKQYGDAAAIQGVSFSAPAGSFTVLLGPSGCGKSTTLRMIAGLDTPTGGRILIGDRDVTHLEPSKRRISMVFQSYALFPHLSVRENILFGLKVRKEPARDYERRLNRVAGLLGLSALLDRKPSQLSGGQQQRVALGRAVISDAPVCLMDEPLSNLDAQLRHEMRREIRALQRELGITMVYVTHDQTEAMSMADQVVLLRGGRIEQLDSPDGLYARPATEFAARFIGTPPMNIIKLDALHGQQVVAGTHGPAIEQAPAGAASMGIRPEHITLNADGIPAEIESVEYFGADSIAVCRIGAVGGIAVRVNGHLRADPGMRVGLSWASDAQHFFAADQAAIRQPA</sequence>
<dbReference type="SMART" id="SM00382">
    <property type="entry name" value="AAA"/>
    <property type="match status" value="1"/>
</dbReference>
<dbReference type="OrthoDB" id="5298774at2"/>